<evidence type="ECO:0000256" key="6">
    <source>
        <dbReference type="HAMAP-Rule" id="MF_00220"/>
    </source>
</evidence>
<dbReference type="GO" id="GO:0006145">
    <property type="term" value="P:purine nucleobase catabolic process"/>
    <property type="evidence" value="ECO:0007669"/>
    <property type="project" value="TreeGrafter"/>
</dbReference>
<keyword evidence="6" id="KW-0862">Zinc</keyword>
<dbReference type="InterPro" id="IPR024403">
    <property type="entry name" value="DHOase_cat"/>
</dbReference>
<comment type="catalytic activity">
    <reaction evidence="6">
        <text>(S)-dihydroorotate + H2O = N-carbamoyl-L-aspartate + H(+)</text>
        <dbReference type="Rhea" id="RHEA:24296"/>
        <dbReference type="ChEBI" id="CHEBI:15377"/>
        <dbReference type="ChEBI" id="CHEBI:15378"/>
        <dbReference type="ChEBI" id="CHEBI:30864"/>
        <dbReference type="ChEBI" id="CHEBI:32814"/>
        <dbReference type="EC" id="3.5.2.3"/>
    </reaction>
</comment>
<dbReference type="GO" id="GO:0005737">
    <property type="term" value="C:cytoplasm"/>
    <property type="evidence" value="ECO:0007669"/>
    <property type="project" value="TreeGrafter"/>
</dbReference>
<dbReference type="GO" id="GO:0044205">
    <property type="term" value="P:'de novo' UMP biosynthetic process"/>
    <property type="evidence" value="ECO:0007669"/>
    <property type="project" value="UniProtKB-UniRule"/>
</dbReference>
<evidence type="ECO:0000256" key="1">
    <source>
        <dbReference type="ARBA" id="ARBA00002368"/>
    </source>
</evidence>
<comment type="cofactor">
    <cofactor evidence="6">
        <name>Zn(2+)</name>
        <dbReference type="ChEBI" id="CHEBI:29105"/>
    </cofactor>
    <text evidence="6">Binds 2 Zn(2+) ions per subunit.</text>
</comment>
<dbReference type="InterPro" id="IPR004722">
    <property type="entry name" value="DHOase"/>
</dbReference>
<name>A0A7W8D1F8_9FIRM</name>
<dbReference type="RefSeq" id="WP_183374056.1">
    <property type="nucleotide sequence ID" value="NZ_JACHHD010000002.1"/>
</dbReference>
<feature type="binding site" evidence="6">
    <location>
        <position position="275"/>
    </location>
    <ligand>
        <name>substrate</name>
    </ligand>
</feature>
<evidence type="ECO:0000256" key="4">
    <source>
        <dbReference type="ARBA" id="ARBA00022801"/>
    </source>
</evidence>
<dbReference type="GO" id="GO:0008270">
    <property type="term" value="F:zinc ion binding"/>
    <property type="evidence" value="ECO:0007669"/>
    <property type="project" value="UniProtKB-UniRule"/>
</dbReference>
<feature type="binding site" evidence="6">
    <location>
        <position position="150"/>
    </location>
    <ligand>
        <name>Zn(2+)</name>
        <dbReference type="ChEBI" id="CHEBI:29105"/>
        <label>1</label>
    </ligand>
</feature>
<dbReference type="PANTHER" id="PTHR43668:SF2">
    <property type="entry name" value="ALLANTOINASE"/>
    <property type="match status" value="1"/>
</dbReference>
<dbReference type="PROSITE" id="PS00482">
    <property type="entry name" value="DIHYDROOROTASE_1"/>
    <property type="match status" value="1"/>
</dbReference>
<evidence type="ECO:0000256" key="2">
    <source>
        <dbReference type="ARBA" id="ARBA00010286"/>
    </source>
</evidence>
<keyword evidence="5 6" id="KW-0665">Pyrimidine biosynthesis</keyword>
<sequence length="423" mass="47556">MRVIKNGMVLIGQEVLRRDILFDEEKIIQIDEHIQCEEAEVIDASGLTVLPGLVDVHVHLREPGYTQKETIHTGTLAAAHGGFTTIFCMPNVIPYPDDVETIKEYLHRIEKEAVVRVYPYACITTEEASKEVVDMKAIKESFGIRWFSDDGVGVATAEVMHEAMEKAKANDCMIVAHTEDMKYRKPGACVHDSQVNRDRGWLGIPSACESSQLIRDLALTQEVGNRYHACHISAKESVEALKAYKEKGADVTGEVTAHHLLLEDIDVEGPNWKMNPPLRAHEDRMALIRGLEDGSLDMIANDHAPHTEQEKNKPMNQAPFGIVSLETSFPLLYTEFVKKQERWTLGQLVYWMSEAPAKRFGIEGIGKIREGYRPDFVLVDLEHETTIDKTQFLSKGSNTPFNGWKVFGAIKETIVSSKTVWKG</sequence>
<dbReference type="InterPro" id="IPR050138">
    <property type="entry name" value="DHOase/Allantoinase_Hydrolase"/>
</dbReference>
<comment type="similarity">
    <text evidence="2 6">Belongs to the metallo-dependent hydrolases superfamily. DHOase family. Class I DHOase subfamily.</text>
</comment>
<feature type="binding site" evidence="6">
    <location>
        <position position="231"/>
    </location>
    <ligand>
        <name>Zn(2+)</name>
        <dbReference type="ChEBI" id="CHEBI:29105"/>
        <label>2</label>
    </ligand>
</feature>
<feature type="binding site" evidence="6">
    <location>
        <position position="57"/>
    </location>
    <ligand>
        <name>Zn(2+)</name>
        <dbReference type="ChEBI" id="CHEBI:29105"/>
        <label>1</label>
    </ligand>
</feature>
<evidence type="ECO:0000256" key="5">
    <source>
        <dbReference type="ARBA" id="ARBA00022975"/>
    </source>
</evidence>
<accession>A0A7W8D1F8</accession>
<dbReference type="Gene3D" id="3.20.20.140">
    <property type="entry name" value="Metal-dependent hydrolases"/>
    <property type="match status" value="1"/>
</dbReference>
<dbReference type="InterPro" id="IPR002195">
    <property type="entry name" value="Dihydroorotase_CS"/>
</dbReference>
<dbReference type="EMBL" id="JACHHD010000002">
    <property type="protein sequence ID" value="MBB5184247.1"/>
    <property type="molecule type" value="Genomic_DNA"/>
</dbReference>
<feature type="binding site" evidence="6">
    <location>
        <position position="306"/>
    </location>
    <ligand>
        <name>substrate</name>
    </ligand>
</feature>
<dbReference type="AlphaFoldDB" id="A0A7W8D1F8"/>
<evidence type="ECO:0000256" key="3">
    <source>
        <dbReference type="ARBA" id="ARBA00022723"/>
    </source>
</evidence>
<dbReference type="Gene3D" id="2.30.40.10">
    <property type="entry name" value="Urease, subunit C, domain 1"/>
    <property type="match status" value="1"/>
</dbReference>
<dbReference type="Pfam" id="PF12890">
    <property type="entry name" value="DHOase"/>
    <property type="match status" value="1"/>
</dbReference>
<dbReference type="Proteomes" id="UP000521313">
    <property type="component" value="Unassembled WGS sequence"/>
</dbReference>
<dbReference type="GO" id="GO:0004038">
    <property type="term" value="F:allantoinase activity"/>
    <property type="evidence" value="ECO:0007669"/>
    <property type="project" value="TreeGrafter"/>
</dbReference>
<feature type="binding site" evidence="6">
    <location>
        <position position="150"/>
    </location>
    <ligand>
        <name>Zn(2+)</name>
        <dbReference type="ChEBI" id="CHEBI:29105"/>
        <label>2</label>
    </ligand>
</feature>
<dbReference type="SUPFAM" id="SSF51338">
    <property type="entry name" value="Composite domain of metallo-dependent hydrolases"/>
    <property type="match status" value="1"/>
</dbReference>
<dbReference type="InterPro" id="IPR011059">
    <property type="entry name" value="Metal-dep_hydrolase_composite"/>
</dbReference>
<dbReference type="SUPFAM" id="SSF51556">
    <property type="entry name" value="Metallo-dependent hydrolases"/>
    <property type="match status" value="1"/>
</dbReference>
<reference evidence="8 9" key="1">
    <citation type="submission" date="2020-08" db="EMBL/GenBank/DDBJ databases">
        <title>Genomic Encyclopedia of Type Strains, Phase IV (KMG-IV): sequencing the most valuable type-strain genomes for metagenomic binning, comparative biology and taxonomic classification.</title>
        <authorList>
            <person name="Goeker M."/>
        </authorList>
    </citation>
    <scope>NUCLEOTIDE SEQUENCE [LARGE SCALE GENOMIC DNA]</scope>
    <source>
        <strain evidence="8 9">DSM 26963</strain>
    </source>
</reference>
<dbReference type="InterPro" id="IPR032466">
    <property type="entry name" value="Metal_Hydrolase"/>
</dbReference>
<keyword evidence="3 6" id="KW-0479">Metal-binding</keyword>
<feature type="domain" description="Dihydroorotase catalytic" evidence="7">
    <location>
        <begin position="49"/>
        <end position="237"/>
    </location>
</feature>
<protein>
    <recommendedName>
        <fullName evidence="6">Dihydroorotase</fullName>
        <shortName evidence="6">DHOase</shortName>
        <ecNumber evidence="6">3.5.2.3</ecNumber>
    </recommendedName>
</protein>
<dbReference type="PANTHER" id="PTHR43668">
    <property type="entry name" value="ALLANTOINASE"/>
    <property type="match status" value="1"/>
</dbReference>
<evidence type="ECO:0000313" key="8">
    <source>
        <dbReference type="EMBL" id="MBB5184247.1"/>
    </source>
</evidence>
<feature type="active site" evidence="6">
    <location>
        <position position="302"/>
    </location>
</feature>
<proteinExistence type="inferred from homology"/>
<feature type="binding site" evidence="6">
    <location>
        <position position="59"/>
    </location>
    <ligand>
        <name>Zn(2+)</name>
        <dbReference type="ChEBI" id="CHEBI:29105"/>
        <label>1</label>
    </ligand>
</feature>
<evidence type="ECO:0000313" key="9">
    <source>
        <dbReference type="Proteomes" id="UP000521313"/>
    </source>
</evidence>
<feature type="binding site" evidence="6">
    <location>
        <position position="302"/>
    </location>
    <ligand>
        <name>Zn(2+)</name>
        <dbReference type="ChEBI" id="CHEBI:29105"/>
        <label>1</label>
    </ligand>
</feature>
<evidence type="ECO:0000259" key="7">
    <source>
        <dbReference type="Pfam" id="PF12890"/>
    </source>
</evidence>
<comment type="pathway">
    <text evidence="6">Pyrimidine metabolism; UMP biosynthesis via de novo pathway; (S)-dihydroorotate from bicarbonate: step 3/3.</text>
</comment>
<dbReference type="CDD" id="cd01317">
    <property type="entry name" value="DHOase_IIa"/>
    <property type="match status" value="1"/>
</dbReference>
<organism evidence="8 9">
    <name type="scientific">Faecalicoccus acidiformans</name>
    <dbReference type="NCBI Taxonomy" id="915173"/>
    <lineage>
        <taxon>Bacteria</taxon>
        <taxon>Bacillati</taxon>
        <taxon>Bacillota</taxon>
        <taxon>Erysipelotrichia</taxon>
        <taxon>Erysipelotrichales</taxon>
        <taxon>Erysipelotrichaceae</taxon>
        <taxon>Faecalicoccus</taxon>
    </lineage>
</organism>
<dbReference type="NCBIfam" id="TIGR00857">
    <property type="entry name" value="pyrC_multi"/>
    <property type="match status" value="1"/>
</dbReference>
<feature type="binding site" evidence="6">
    <location>
        <begin position="59"/>
        <end position="61"/>
    </location>
    <ligand>
        <name>substrate</name>
    </ligand>
</feature>
<dbReference type="UniPathway" id="UPA00070">
    <property type="reaction ID" value="UER00117"/>
</dbReference>
<comment type="caution">
    <text evidence="8">The sequence shown here is derived from an EMBL/GenBank/DDBJ whole genome shotgun (WGS) entry which is preliminary data.</text>
</comment>
<keyword evidence="4 6" id="KW-0378">Hydrolase</keyword>
<dbReference type="HAMAP" id="MF_00220_B">
    <property type="entry name" value="PyrC_classI_B"/>
    <property type="match status" value="1"/>
</dbReference>
<feature type="binding site" evidence="6">
    <location>
        <begin position="320"/>
        <end position="321"/>
    </location>
    <ligand>
        <name>substrate</name>
    </ligand>
</feature>
<feature type="binding site" evidence="6">
    <location>
        <position position="177"/>
    </location>
    <ligand>
        <name>Zn(2+)</name>
        <dbReference type="ChEBI" id="CHEBI:29105"/>
        <label>2</label>
    </ligand>
</feature>
<dbReference type="GO" id="GO:0004151">
    <property type="term" value="F:dihydroorotase activity"/>
    <property type="evidence" value="ECO:0007669"/>
    <property type="project" value="UniProtKB-UniRule"/>
</dbReference>
<feature type="binding site" evidence="6">
    <location>
        <position position="91"/>
    </location>
    <ligand>
        <name>substrate</name>
    </ligand>
</feature>
<comment type="function">
    <text evidence="1 6">Catalyzes the reversible cyclization of carbamoyl aspartate to dihydroorotate.</text>
</comment>
<gene>
    <name evidence="6" type="primary">pyrC</name>
    <name evidence="8" type="ORF">HNQ43_000282</name>
</gene>
<dbReference type="EC" id="3.5.2.3" evidence="6"/>